<gene>
    <name evidence="2" type="ORF">K8352_06240</name>
</gene>
<reference evidence="2" key="1">
    <citation type="submission" date="2023-02" db="EMBL/GenBank/DDBJ databases">
        <title>Genome of Flavobacteriaceae gen. nov. sp. strain F89.</title>
        <authorList>
            <person name="Wang Y."/>
        </authorList>
    </citation>
    <scope>NUCLEOTIDE SEQUENCE</scope>
    <source>
        <strain evidence="2">F89</strain>
    </source>
</reference>
<dbReference type="Pfam" id="PF14534">
    <property type="entry name" value="DUF4440"/>
    <property type="match status" value="1"/>
</dbReference>
<proteinExistence type="predicted"/>
<comment type="caution">
    <text evidence="2">The sequence shown here is derived from an EMBL/GenBank/DDBJ whole genome shotgun (WGS) entry which is preliminary data.</text>
</comment>
<dbReference type="SUPFAM" id="SSF54427">
    <property type="entry name" value="NTF2-like"/>
    <property type="match status" value="1"/>
</dbReference>
<organism evidence="2 3">
    <name type="scientific">Cerina litoralis</name>
    <dbReference type="NCBI Taxonomy" id="2874477"/>
    <lineage>
        <taxon>Bacteria</taxon>
        <taxon>Pseudomonadati</taxon>
        <taxon>Bacteroidota</taxon>
        <taxon>Flavobacteriia</taxon>
        <taxon>Flavobacteriales</taxon>
        <taxon>Flavobacteriaceae</taxon>
        <taxon>Cerina</taxon>
    </lineage>
</organism>
<dbReference type="Proteomes" id="UP001200642">
    <property type="component" value="Unassembled WGS sequence"/>
</dbReference>
<accession>A0AAE3ESM5</accession>
<dbReference type="InterPro" id="IPR032710">
    <property type="entry name" value="NTF2-like_dom_sf"/>
</dbReference>
<protein>
    <submittedName>
        <fullName evidence="2">Nuclear transport factor 2 family protein</fullName>
    </submittedName>
</protein>
<dbReference type="EMBL" id="JAIRBC010000007">
    <property type="protein sequence ID" value="MCG2460340.1"/>
    <property type="molecule type" value="Genomic_DNA"/>
</dbReference>
<evidence type="ECO:0000259" key="1">
    <source>
        <dbReference type="Pfam" id="PF14534"/>
    </source>
</evidence>
<name>A0AAE3ESM5_9FLAO</name>
<sequence>MDTVQTRFKTNNYSSLVRNIKQAYKRVGICLLFLTLLVFTSCNDSGNDANAKKDIAAAVETLNNALVDPNEELLKSITLPQLTYCHSSGVVQNQHEFMDQLLHGDFDFISVNTSDQSIHVSGDTAIVRHIMSIEGNNAGQPASVRIGIMLVYQKQGGNWLLLARQAYKL</sequence>
<dbReference type="AlphaFoldDB" id="A0AAE3ESM5"/>
<dbReference type="InterPro" id="IPR027843">
    <property type="entry name" value="DUF4440"/>
</dbReference>
<dbReference type="RefSeq" id="WP_317901485.1">
    <property type="nucleotide sequence ID" value="NZ_JAIRBC010000007.1"/>
</dbReference>
<keyword evidence="3" id="KW-1185">Reference proteome</keyword>
<feature type="domain" description="DUF4440" evidence="1">
    <location>
        <begin position="55"/>
        <end position="161"/>
    </location>
</feature>
<evidence type="ECO:0000313" key="3">
    <source>
        <dbReference type="Proteomes" id="UP001200642"/>
    </source>
</evidence>
<dbReference type="Gene3D" id="3.10.450.50">
    <property type="match status" value="1"/>
</dbReference>
<evidence type="ECO:0000313" key="2">
    <source>
        <dbReference type="EMBL" id="MCG2460340.1"/>
    </source>
</evidence>